<feature type="region of interest" description="Disordered" evidence="1">
    <location>
        <begin position="38"/>
        <end position="62"/>
    </location>
</feature>
<organism evidence="3 4">
    <name type="scientific">Nostoc linckia z8</name>
    <dbReference type="NCBI Taxonomy" id="1628746"/>
    <lineage>
        <taxon>Bacteria</taxon>
        <taxon>Bacillati</taxon>
        <taxon>Cyanobacteriota</taxon>
        <taxon>Cyanophyceae</taxon>
        <taxon>Nostocales</taxon>
        <taxon>Nostocaceae</taxon>
        <taxon>Nostoc</taxon>
    </lineage>
</organism>
<name>A0A9Q5ZAJ2_NOSLI</name>
<evidence type="ECO:0000256" key="2">
    <source>
        <dbReference type="SAM" id="Phobius"/>
    </source>
</evidence>
<keyword evidence="2" id="KW-1133">Transmembrane helix</keyword>
<feature type="transmembrane region" description="Helical" evidence="2">
    <location>
        <begin position="12"/>
        <end position="31"/>
    </location>
</feature>
<gene>
    <name evidence="3" type="ORF">VF08_19155</name>
</gene>
<evidence type="ECO:0000313" key="3">
    <source>
        <dbReference type="EMBL" id="PHK02275.1"/>
    </source>
</evidence>
<evidence type="ECO:0000313" key="4">
    <source>
        <dbReference type="Proteomes" id="UP000222310"/>
    </source>
</evidence>
<dbReference type="AlphaFoldDB" id="A0A9Q5ZAJ2"/>
<sequence>MKAESRTEVFSILAAVCMTGAIGGWILPILIKTQQKYEEQQFDNPMTDSNSQNDADQPDDYY</sequence>
<keyword evidence="2" id="KW-0472">Membrane</keyword>
<dbReference type="RefSeq" id="WP_100793681.1">
    <property type="nucleotide sequence ID" value="NZ_LAHD01000056.1"/>
</dbReference>
<evidence type="ECO:0000256" key="1">
    <source>
        <dbReference type="SAM" id="MobiDB-lite"/>
    </source>
</evidence>
<dbReference type="Proteomes" id="UP000222310">
    <property type="component" value="Unassembled WGS sequence"/>
</dbReference>
<proteinExistence type="predicted"/>
<protein>
    <submittedName>
        <fullName evidence="3">Uncharacterized protein</fullName>
    </submittedName>
</protein>
<accession>A0A9Q5ZAJ2</accession>
<reference evidence="3 4" key="1">
    <citation type="submission" date="2015-02" db="EMBL/GenBank/DDBJ databases">
        <title>Nostoc linckia genome annotation.</title>
        <authorList>
            <person name="Zhou Z."/>
        </authorList>
    </citation>
    <scope>NUCLEOTIDE SEQUENCE [LARGE SCALE GENOMIC DNA]</scope>
    <source>
        <strain evidence="4">z8</strain>
    </source>
</reference>
<dbReference type="GeneID" id="57099088"/>
<comment type="caution">
    <text evidence="3">The sequence shown here is derived from an EMBL/GenBank/DDBJ whole genome shotgun (WGS) entry which is preliminary data.</text>
</comment>
<keyword evidence="2" id="KW-0812">Transmembrane</keyword>
<feature type="compositionally biased region" description="Polar residues" evidence="1">
    <location>
        <begin position="42"/>
        <end position="55"/>
    </location>
</feature>
<dbReference type="EMBL" id="LAHD01000056">
    <property type="protein sequence ID" value="PHK02275.1"/>
    <property type="molecule type" value="Genomic_DNA"/>
</dbReference>